<accession>A0ABN2M6D4</accession>
<dbReference type="Pfam" id="PF00480">
    <property type="entry name" value="ROK"/>
    <property type="match status" value="1"/>
</dbReference>
<protein>
    <submittedName>
        <fullName evidence="4">ROK family transcriptional regulator</fullName>
    </submittedName>
</protein>
<feature type="region of interest" description="Disordered" evidence="2">
    <location>
        <begin position="1"/>
        <end position="25"/>
    </location>
</feature>
<evidence type="ECO:0000313" key="4">
    <source>
        <dbReference type="EMBL" id="GAA1810337.1"/>
    </source>
</evidence>
<proteinExistence type="inferred from homology"/>
<dbReference type="SUPFAM" id="SSF46785">
    <property type="entry name" value="Winged helix' DNA-binding domain"/>
    <property type="match status" value="1"/>
</dbReference>
<reference evidence="4 5" key="1">
    <citation type="journal article" date="2019" name="Int. J. Syst. Evol. Microbiol.">
        <title>The Global Catalogue of Microorganisms (GCM) 10K type strain sequencing project: providing services to taxonomists for standard genome sequencing and annotation.</title>
        <authorList>
            <consortium name="The Broad Institute Genomics Platform"/>
            <consortium name="The Broad Institute Genome Sequencing Center for Infectious Disease"/>
            <person name="Wu L."/>
            <person name="Ma J."/>
        </authorList>
    </citation>
    <scope>NUCLEOTIDE SEQUENCE [LARGE SCALE GENOMIC DNA]</scope>
    <source>
        <strain evidence="4 5">JCM 14322</strain>
    </source>
</reference>
<comment type="similarity">
    <text evidence="1">Belongs to the ROK (NagC/XylR) family.</text>
</comment>
<dbReference type="Pfam" id="PF12802">
    <property type="entry name" value="MarR_2"/>
    <property type="match status" value="1"/>
</dbReference>
<dbReference type="InterPro" id="IPR036388">
    <property type="entry name" value="WH-like_DNA-bd_sf"/>
</dbReference>
<dbReference type="PROSITE" id="PS01125">
    <property type="entry name" value="ROK"/>
    <property type="match status" value="1"/>
</dbReference>
<evidence type="ECO:0000313" key="5">
    <source>
        <dbReference type="Proteomes" id="UP001500002"/>
    </source>
</evidence>
<feature type="domain" description="HTH marR-type" evidence="3">
    <location>
        <begin position="59"/>
        <end position="111"/>
    </location>
</feature>
<name>A0ABN2M6D4_9MICO</name>
<evidence type="ECO:0000259" key="3">
    <source>
        <dbReference type="Pfam" id="PF12802"/>
    </source>
</evidence>
<dbReference type="EMBL" id="BAAANJ010000006">
    <property type="protein sequence ID" value="GAA1810337.1"/>
    <property type="molecule type" value="Genomic_DNA"/>
</dbReference>
<dbReference type="Gene3D" id="1.10.10.10">
    <property type="entry name" value="Winged helix-like DNA-binding domain superfamily/Winged helix DNA-binding domain"/>
    <property type="match status" value="1"/>
</dbReference>
<keyword evidence="5" id="KW-1185">Reference proteome</keyword>
<dbReference type="Proteomes" id="UP001500002">
    <property type="component" value="Unassembled WGS sequence"/>
</dbReference>
<dbReference type="PANTHER" id="PTHR18964">
    <property type="entry name" value="ROK (REPRESSOR, ORF, KINASE) FAMILY"/>
    <property type="match status" value="1"/>
</dbReference>
<dbReference type="Gene3D" id="3.30.420.40">
    <property type="match status" value="2"/>
</dbReference>
<evidence type="ECO:0000256" key="2">
    <source>
        <dbReference type="SAM" id="MobiDB-lite"/>
    </source>
</evidence>
<evidence type="ECO:0000256" key="1">
    <source>
        <dbReference type="ARBA" id="ARBA00006479"/>
    </source>
</evidence>
<gene>
    <name evidence="4" type="ORF">GCM10009749_18810</name>
</gene>
<dbReference type="InterPro" id="IPR000600">
    <property type="entry name" value="ROK"/>
</dbReference>
<comment type="caution">
    <text evidence="4">The sequence shown here is derived from an EMBL/GenBank/DDBJ whole genome shotgun (WGS) entry which is preliminary data.</text>
</comment>
<dbReference type="SUPFAM" id="SSF53067">
    <property type="entry name" value="Actin-like ATPase domain"/>
    <property type="match status" value="1"/>
</dbReference>
<dbReference type="InterPro" id="IPR036390">
    <property type="entry name" value="WH_DNA-bd_sf"/>
</dbReference>
<organism evidence="4 5">
    <name type="scientific">Agromyces neolithicus</name>
    <dbReference type="NCBI Taxonomy" id="269420"/>
    <lineage>
        <taxon>Bacteria</taxon>
        <taxon>Bacillati</taxon>
        <taxon>Actinomycetota</taxon>
        <taxon>Actinomycetes</taxon>
        <taxon>Micrococcales</taxon>
        <taxon>Microbacteriaceae</taxon>
        <taxon>Agromyces</taxon>
    </lineage>
</organism>
<sequence length="415" mass="42946">MNATDAQRSPIPSEPTPPTQMGASDLLTAPFAGAPIFTRPRALRPTSKVLPEHARSHNRALVLQTLYTSGGQSRADLARETGLTRVTISDLVAELIAEGLVIELGQREDARPGKPATLIDIARAAFQIVGVDLSEHEVFRGAVMDLEGRIVAHAELARDGVTGEAALALVDALVRQLVDAATIPVLGIGVGSPGVVDPLGVVRSAPNLGWTDLPLQARVAAATSLPVHVANDANVAVLAEHGATAVDDLLLIKIGHGVGAGLIVGGRPVIGGGFAAGEIGHVVVGTDGGPHCVCGRDGCLEAWISAPRLTAQLAELDENDSAGASARDDILREAGRRLAIVLAPVVGALNLSEVVLSGPAQLLDGAFHEAAVDTLRKRTMAEFNRDLRLRMSEQAQDIVLRGAAVMVLSGQLGVS</sequence>
<dbReference type="InterPro" id="IPR049874">
    <property type="entry name" value="ROK_cs"/>
</dbReference>
<dbReference type="InterPro" id="IPR000835">
    <property type="entry name" value="HTH_MarR-typ"/>
</dbReference>
<dbReference type="PANTHER" id="PTHR18964:SF149">
    <property type="entry name" value="BIFUNCTIONAL UDP-N-ACETYLGLUCOSAMINE 2-EPIMERASE_N-ACETYLMANNOSAMINE KINASE"/>
    <property type="match status" value="1"/>
</dbReference>
<dbReference type="InterPro" id="IPR043129">
    <property type="entry name" value="ATPase_NBD"/>
</dbReference>